<evidence type="ECO:0008006" key="4">
    <source>
        <dbReference type="Google" id="ProtNLM"/>
    </source>
</evidence>
<gene>
    <name evidence="2" type="ORF">PDMSB3_4036</name>
</gene>
<organism evidence="2 3">
    <name type="scientific">Paraburkholderia dioscoreae</name>
    <dbReference type="NCBI Taxonomy" id="2604047"/>
    <lineage>
        <taxon>Bacteria</taxon>
        <taxon>Pseudomonadati</taxon>
        <taxon>Pseudomonadota</taxon>
        <taxon>Betaproteobacteria</taxon>
        <taxon>Burkholderiales</taxon>
        <taxon>Burkholderiaceae</taxon>
        <taxon>Paraburkholderia</taxon>
    </lineage>
</organism>
<dbReference type="RefSeq" id="WP_007180166.1">
    <property type="nucleotide sequence ID" value="NZ_LR699553.1"/>
</dbReference>
<accession>A0A5Q4ZH18</accession>
<evidence type="ECO:0000256" key="1">
    <source>
        <dbReference type="SAM" id="Phobius"/>
    </source>
</evidence>
<dbReference type="KEGG" id="pdio:PDMSB3_4036"/>
<keyword evidence="1" id="KW-0472">Membrane</keyword>
<proteinExistence type="predicted"/>
<evidence type="ECO:0000313" key="2">
    <source>
        <dbReference type="EMBL" id="VVD30486.1"/>
    </source>
</evidence>
<keyword evidence="1" id="KW-0812">Transmembrane</keyword>
<name>A0A5Q4ZH18_9BURK</name>
<dbReference type="EMBL" id="LR699553">
    <property type="protein sequence ID" value="VVD30486.1"/>
    <property type="molecule type" value="Genomic_DNA"/>
</dbReference>
<reference evidence="2 3" key="1">
    <citation type="submission" date="2019-08" db="EMBL/GenBank/DDBJ databases">
        <authorList>
            <person name="Herpell B J."/>
        </authorList>
    </citation>
    <scope>NUCLEOTIDE SEQUENCE [LARGE SCALE GENOMIC DNA]</scope>
    <source>
        <strain evidence="3">Msb3</strain>
    </source>
</reference>
<keyword evidence="3" id="KW-1185">Reference proteome</keyword>
<sequence>MSTTFVESGGAASERLSLSYWMKHVRLPLHAWSRRRRWVVALLIAVLVFGVGAHGWIVADLGGVEASRMALEATSLRLASARRALAQLPALRREVDGRPGAAPIARSSGPWSTAEDLRLVSELAAQNSVELLAVEPGAASGAGAENMRSLQLTARTDFVHLMAFLRGLSDLPVLIVPVDVTVKRDAAALSVNATLRVFNALRPAPSAAFADAFAEDSLDSDDEENVVFFDPFSQPQMQAADDSPDVSQLRLVGLLRDRTRGLALLDTPDGVTAVEPGQQIGVERVTRLDALGITLAKGSATRLLALTETS</sequence>
<dbReference type="AlphaFoldDB" id="A0A5Q4ZH18"/>
<keyword evidence="1" id="KW-1133">Transmembrane helix</keyword>
<protein>
    <recommendedName>
        <fullName evidence="4">Tfp pilus assembly protein PilO</fullName>
    </recommendedName>
</protein>
<evidence type="ECO:0000313" key="3">
    <source>
        <dbReference type="Proteomes" id="UP000325811"/>
    </source>
</evidence>
<feature type="transmembrane region" description="Helical" evidence="1">
    <location>
        <begin position="38"/>
        <end position="59"/>
    </location>
</feature>
<dbReference type="Proteomes" id="UP000325811">
    <property type="component" value="Chromosome I"/>
</dbReference>